<gene>
    <name evidence="6" type="ORF">EVOR1521_LOCUS25708</name>
</gene>
<sequence>MSEAEAAVDAPNDSGCKVATPPVAEEQHLLDAAPWLGERRSPSSFSQMLPMEAQPTGLTAVTGDVSPKKRLEDEPLPGRLGACTNLACVCASEFQVSAASDERPMADDVVLQASDATGLLCNANEPHSPSALAAWKQVREFKIVVPKHGRKLGVRYDDSDGKTLVIKCLEPGGFYETVMKHPSEKWAMIEDRIVEVNGVRGKSELLEEQCRNSEVLCLTLQRPLQMGNLFCLNEDATVRVHAYDLFGHDRGFLSCMARSLNAHTTRYGLFHTGVEVFGWEWFFGASPDGSFHGVNSMEPMQHPVHRHRVSVALGKSSLSPADFEELMPLIRMKWPSWSYRSTSRNCHSFSDFFCKILGFSAAPKFGLFGCGDESLAPGRSVKSDSRTVRGCGCCVVVRGQEASRTVSQDCTPKADEYGGSPAELRFGSADR</sequence>
<dbReference type="GO" id="GO:0016579">
    <property type="term" value="P:protein deubiquitination"/>
    <property type="evidence" value="ECO:0007669"/>
    <property type="project" value="TreeGrafter"/>
</dbReference>
<dbReference type="EMBL" id="CAUJNA010003472">
    <property type="protein sequence ID" value="CAJ1402933.1"/>
    <property type="molecule type" value="Genomic_DNA"/>
</dbReference>
<evidence type="ECO:0000256" key="1">
    <source>
        <dbReference type="ARBA" id="ARBA00008140"/>
    </source>
</evidence>
<dbReference type="Gene3D" id="3.90.1720.30">
    <property type="entry name" value="PPPDE domains"/>
    <property type="match status" value="1"/>
</dbReference>
<keyword evidence="7" id="KW-1185">Reference proteome</keyword>
<evidence type="ECO:0000256" key="4">
    <source>
        <dbReference type="SAM" id="MobiDB-lite"/>
    </source>
</evidence>
<organism evidence="6 7">
    <name type="scientific">Effrenium voratum</name>
    <dbReference type="NCBI Taxonomy" id="2562239"/>
    <lineage>
        <taxon>Eukaryota</taxon>
        <taxon>Sar</taxon>
        <taxon>Alveolata</taxon>
        <taxon>Dinophyceae</taxon>
        <taxon>Suessiales</taxon>
        <taxon>Symbiodiniaceae</taxon>
        <taxon>Effrenium</taxon>
    </lineage>
</organism>
<evidence type="ECO:0000259" key="5">
    <source>
        <dbReference type="PROSITE" id="PS51858"/>
    </source>
</evidence>
<comment type="caution">
    <text evidence="6">The sequence shown here is derived from an EMBL/GenBank/DDBJ whole genome shotgun (WGS) entry which is preliminary data.</text>
</comment>
<feature type="domain" description="PPPDE" evidence="5">
    <location>
        <begin position="236"/>
        <end position="368"/>
    </location>
</feature>
<proteinExistence type="inferred from homology"/>
<dbReference type="Proteomes" id="UP001178507">
    <property type="component" value="Unassembled WGS sequence"/>
</dbReference>
<feature type="region of interest" description="Disordered" evidence="4">
    <location>
        <begin position="410"/>
        <end position="431"/>
    </location>
</feature>
<evidence type="ECO:0000313" key="6">
    <source>
        <dbReference type="EMBL" id="CAJ1402933.1"/>
    </source>
</evidence>
<dbReference type="PANTHER" id="PTHR12378">
    <property type="entry name" value="DESUMOYLATING ISOPEPTIDASE"/>
    <property type="match status" value="1"/>
</dbReference>
<dbReference type="SMART" id="SM01179">
    <property type="entry name" value="DUF862"/>
    <property type="match status" value="1"/>
</dbReference>
<evidence type="ECO:0000256" key="2">
    <source>
        <dbReference type="ARBA" id="ARBA00022670"/>
    </source>
</evidence>
<name>A0AA36JB24_9DINO</name>
<dbReference type="Pfam" id="PF05903">
    <property type="entry name" value="Peptidase_C97"/>
    <property type="match status" value="1"/>
</dbReference>
<accession>A0AA36JB24</accession>
<dbReference type="GO" id="GO:0006508">
    <property type="term" value="P:proteolysis"/>
    <property type="evidence" value="ECO:0007669"/>
    <property type="project" value="UniProtKB-KW"/>
</dbReference>
<dbReference type="InterPro" id="IPR008580">
    <property type="entry name" value="PPPDE_dom"/>
</dbReference>
<keyword evidence="3" id="KW-0378">Hydrolase</keyword>
<feature type="region of interest" description="Disordered" evidence="4">
    <location>
        <begin position="1"/>
        <end position="21"/>
    </location>
</feature>
<dbReference type="GO" id="GO:0101005">
    <property type="term" value="F:deubiquitinase activity"/>
    <property type="evidence" value="ECO:0007669"/>
    <property type="project" value="TreeGrafter"/>
</dbReference>
<keyword evidence="2" id="KW-0645">Protease</keyword>
<dbReference type="AlphaFoldDB" id="A0AA36JB24"/>
<evidence type="ECO:0000313" key="7">
    <source>
        <dbReference type="Proteomes" id="UP001178507"/>
    </source>
</evidence>
<comment type="similarity">
    <text evidence="1">Belongs to the DeSI family.</text>
</comment>
<evidence type="ECO:0000256" key="3">
    <source>
        <dbReference type="ARBA" id="ARBA00022801"/>
    </source>
</evidence>
<dbReference type="InterPro" id="IPR042266">
    <property type="entry name" value="PPPDE_sf"/>
</dbReference>
<dbReference type="PANTHER" id="PTHR12378:SF80">
    <property type="entry name" value="IP06716P-RELATED"/>
    <property type="match status" value="1"/>
</dbReference>
<reference evidence="6" key="1">
    <citation type="submission" date="2023-08" db="EMBL/GenBank/DDBJ databases">
        <authorList>
            <person name="Chen Y."/>
            <person name="Shah S."/>
            <person name="Dougan E. K."/>
            <person name="Thang M."/>
            <person name="Chan C."/>
        </authorList>
    </citation>
    <scope>NUCLEOTIDE SEQUENCE</scope>
</reference>
<protein>
    <recommendedName>
        <fullName evidence="5">PPPDE domain-containing protein</fullName>
    </recommendedName>
</protein>
<dbReference type="PROSITE" id="PS51858">
    <property type="entry name" value="PPPDE"/>
    <property type="match status" value="1"/>
</dbReference>